<proteinExistence type="predicted"/>
<name>A0A380F9W7_STAGA</name>
<keyword evidence="2" id="KW-1133">Transmembrane helix</keyword>
<gene>
    <name evidence="3" type="ORF">NCTC12195_00135</name>
</gene>
<protein>
    <submittedName>
        <fullName evidence="3">Uncharacterized protein</fullName>
    </submittedName>
</protein>
<sequence length="85" mass="10069">MIVWTENNKHTDELKQSNHEKSETNEPEKSAIDKEIEAELLQYLEDRKQGKAEEKPEKKKYKTLMFIAPLVIAAIYIYKYIGHLF</sequence>
<feature type="transmembrane region" description="Helical" evidence="2">
    <location>
        <begin position="63"/>
        <end position="81"/>
    </location>
</feature>
<evidence type="ECO:0000313" key="3">
    <source>
        <dbReference type="EMBL" id="SUM30735.1"/>
    </source>
</evidence>
<accession>A0A380F9W7</accession>
<dbReference type="Proteomes" id="UP000255277">
    <property type="component" value="Unassembled WGS sequence"/>
</dbReference>
<keyword evidence="2" id="KW-0812">Transmembrane</keyword>
<organism evidence="3 4">
    <name type="scientific">Staphylococcus gallinarum</name>
    <dbReference type="NCBI Taxonomy" id="1293"/>
    <lineage>
        <taxon>Bacteria</taxon>
        <taxon>Bacillati</taxon>
        <taxon>Bacillota</taxon>
        <taxon>Bacilli</taxon>
        <taxon>Bacillales</taxon>
        <taxon>Staphylococcaceae</taxon>
        <taxon>Staphylococcus</taxon>
    </lineage>
</organism>
<dbReference type="AlphaFoldDB" id="A0A380F9W7"/>
<reference evidence="3 4" key="1">
    <citation type="submission" date="2018-06" db="EMBL/GenBank/DDBJ databases">
        <authorList>
            <consortium name="Pathogen Informatics"/>
            <person name="Doyle S."/>
        </authorList>
    </citation>
    <scope>NUCLEOTIDE SEQUENCE [LARGE SCALE GENOMIC DNA]</scope>
    <source>
        <strain evidence="3 4">NCTC12195</strain>
    </source>
</reference>
<evidence type="ECO:0000256" key="2">
    <source>
        <dbReference type="SAM" id="Phobius"/>
    </source>
</evidence>
<feature type="compositionally biased region" description="Basic and acidic residues" evidence="1">
    <location>
        <begin position="7"/>
        <end position="31"/>
    </location>
</feature>
<dbReference type="EMBL" id="UHDK01000001">
    <property type="protein sequence ID" value="SUM30735.1"/>
    <property type="molecule type" value="Genomic_DNA"/>
</dbReference>
<feature type="region of interest" description="Disordered" evidence="1">
    <location>
        <begin position="1"/>
        <end position="31"/>
    </location>
</feature>
<keyword evidence="2" id="KW-0472">Membrane</keyword>
<evidence type="ECO:0000256" key="1">
    <source>
        <dbReference type="SAM" id="MobiDB-lite"/>
    </source>
</evidence>
<evidence type="ECO:0000313" key="4">
    <source>
        <dbReference type="Proteomes" id="UP000255277"/>
    </source>
</evidence>